<evidence type="ECO:0000256" key="1">
    <source>
        <dbReference type="ARBA" id="ARBA00023125"/>
    </source>
</evidence>
<dbReference type="PANTHER" id="PTHR47691:SF3">
    <property type="entry name" value="HTH-TYPE TRANSCRIPTIONAL REGULATOR RV0890C-RELATED"/>
    <property type="match status" value="1"/>
</dbReference>
<evidence type="ECO:0000259" key="5">
    <source>
        <dbReference type="PROSITE" id="PS51755"/>
    </source>
</evidence>
<dbReference type="CDD" id="cd00383">
    <property type="entry name" value="trans_reg_C"/>
    <property type="match status" value="1"/>
</dbReference>
<dbReference type="Proteomes" id="UP001156670">
    <property type="component" value="Unassembled WGS sequence"/>
</dbReference>
<gene>
    <name evidence="6" type="ORF">GCM10007901_31290</name>
</gene>
<accession>A0ABQ5XT74</accession>
<keyword evidence="4" id="KW-0812">Transmembrane</keyword>
<dbReference type="PANTHER" id="PTHR47691">
    <property type="entry name" value="REGULATOR-RELATED"/>
    <property type="match status" value="1"/>
</dbReference>
<feature type="domain" description="OmpR/PhoB-type" evidence="5">
    <location>
        <begin position="6"/>
        <end position="104"/>
    </location>
</feature>
<keyword evidence="4" id="KW-1133">Transmembrane helix</keyword>
<dbReference type="RefSeq" id="WP_284321883.1">
    <property type="nucleotide sequence ID" value="NZ_BSOB01000035.1"/>
</dbReference>
<protein>
    <recommendedName>
        <fullName evidence="5">OmpR/PhoB-type domain-containing protein</fullName>
    </recommendedName>
</protein>
<reference evidence="7" key="1">
    <citation type="journal article" date="2019" name="Int. J. Syst. Evol. Microbiol.">
        <title>The Global Catalogue of Microorganisms (GCM) 10K type strain sequencing project: providing services to taxonomists for standard genome sequencing and annotation.</title>
        <authorList>
            <consortium name="The Broad Institute Genomics Platform"/>
            <consortium name="The Broad Institute Genome Sequencing Center for Infectious Disease"/>
            <person name="Wu L."/>
            <person name="Ma J."/>
        </authorList>
    </citation>
    <scope>NUCLEOTIDE SEQUENCE [LARGE SCALE GENOMIC DNA]</scope>
    <source>
        <strain evidence="7">NBRC 111980</strain>
    </source>
</reference>
<feature type="region of interest" description="Disordered" evidence="3">
    <location>
        <begin position="111"/>
        <end position="134"/>
    </location>
</feature>
<keyword evidence="4" id="KW-0472">Membrane</keyword>
<dbReference type="InterPro" id="IPR011990">
    <property type="entry name" value="TPR-like_helical_dom_sf"/>
</dbReference>
<evidence type="ECO:0000313" key="7">
    <source>
        <dbReference type="Proteomes" id="UP001156670"/>
    </source>
</evidence>
<dbReference type="Gene3D" id="1.25.40.10">
    <property type="entry name" value="Tetratricopeptide repeat domain"/>
    <property type="match status" value="2"/>
</dbReference>
<evidence type="ECO:0000256" key="3">
    <source>
        <dbReference type="SAM" id="MobiDB-lite"/>
    </source>
</evidence>
<organism evidence="6 7">
    <name type="scientific">Dyella acidisoli</name>
    <dbReference type="NCBI Taxonomy" id="1867834"/>
    <lineage>
        <taxon>Bacteria</taxon>
        <taxon>Pseudomonadati</taxon>
        <taxon>Pseudomonadota</taxon>
        <taxon>Gammaproteobacteria</taxon>
        <taxon>Lysobacterales</taxon>
        <taxon>Rhodanobacteraceae</taxon>
        <taxon>Dyella</taxon>
    </lineage>
</organism>
<name>A0ABQ5XT74_9GAMM</name>
<dbReference type="SUPFAM" id="SSF48452">
    <property type="entry name" value="TPR-like"/>
    <property type="match status" value="2"/>
</dbReference>
<dbReference type="PROSITE" id="PS51755">
    <property type="entry name" value="OMPR_PHOB"/>
    <property type="match status" value="1"/>
</dbReference>
<dbReference type="InterPro" id="IPR001867">
    <property type="entry name" value="OmpR/PhoB-type_DNA-bd"/>
</dbReference>
<dbReference type="Gene3D" id="1.10.10.10">
    <property type="entry name" value="Winged helix-like DNA-binding domain superfamily/Winged helix DNA-binding domain"/>
    <property type="match status" value="1"/>
</dbReference>
<dbReference type="SUPFAM" id="SSF46894">
    <property type="entry name" value="C-terminal effector domain of the bipartite response regulators"/>
    <property type="match status" value="1"/>
</dbReference>
<dbReference type="InterPro" id="IPR036388">
    <property type="entry name" value="WH-like_DNA-bd_sf"/>
</dbReference>
<evidence type="ECO:0000256" key="4">
    <source>
        <dbReference type="SAM" id="Phobius"/>
    </source>
</evidence>
<comment type="caution">
    <text evidence="6">The sequence shown here is derived from an EMBL/GenBank/DDBJ whole genome shotgun (WGS) entry which is preliminary data.</text>
</comment>
<proteinExistence type="predicted"/>
<evidence type="ECO:0000256" key="2">
    <source>
        <dbReference type="PROSITE-ProRule" id="PRU01091"/>
    </source>
</evidence>
<feature type="transmembrane region" description="Helical" evidence="4">
    <location>
        <begin position="144"/>
        <end position="162"/>
    </location>
</feature>
<feature type="region of interest" description="Disordered" evidence="3">
    <location>
        <begin position="765"/>
        <end position="788"/>
    </location>
</feature>
<dbReference type="SMART" id="SM00862">
    <property type="entry name" value="Trans_reg_C"/>
    <property type="match status" value="1"/>
</dbReference>
<sequence length="788" mass="87045">MTSTGATIYRFGEFQLNPLARELSRNGESIELAASAFDCLVYLVEHRERPVGKDELISAVWGRVDVSDNLLAQTIVRLRRALGEAGNEQRCIKTVARVGYRWALETQVLQQPESSEATPAIAETTHDDTNTTRRQPKVVPIRRSLFVALLCTLVLALMYAGWQMLGGRAAKTNFQFNRSAAVVLPVEVVAPDDWKWLHLGMMDMIATRLRDAKVPTESSQEVLTLLKDTDDTSGAKLSSFALVIHSRAELSGDRWHVDLDAKSKDGRTWKAEASSGDVLAATRTASDLLLAQLGYNAGSSSESLPGSSVQQYLERIDAARLAGQPQTARELIEKAPPDVRNNHEIAYFRASLECDEGRSDACQQQLQALLKQLPENKEAVLRGEILTVLGSIYMNNRQWAQSQSALDQAISILQKEKNFGALATAYLTRGYLNQLLWKLEDATADLGHARVNYSLAGELVGVTKSDFDMGVLALRRSQPDAAVTLLQHAYDQFVSMGMRSMLLSTLDALAYAQQMLLKFQDELATTDRFWPLDEKGKDFGFIGDDMRHELTSVRAAALADNGRTVEAKALFEHLLNDIDAEKESGLRAQVNKSLARLALDSGDNERAAMLASDALKPVLEEDDQRDYAEVWLVRIAGLQRGGKVDQARQEIAAMLAWESHLPVKNEWTHIYVVRAQAAQAWIDGNHDKAIEQLKLAMNLADKLGVPEVIVSVGKAYALALLDTGHVDQAVAISGRLSAWSTTDWRAAWVEARVYQALGQTDSWQKSRSTAQQLTGDRPLPAASSTFEF</sequence>
<feature type="compositionally biased region" description="Polar residues" evidence="3">
    <location>
        <begin position="765"/>
        <end position="774"/>
    </location>
</feature>
<evidence type="ECO:0000313" key="6">
    <source>
        <dbReference type="EMBL" id="GLQ94178.1"/>
    </source>
</evidence>
<dbReference type="EMBL" id="BSOB01000035">
    <property type="protein sequence ID" value="GLQ94178.1"/>
    <property type="molecule type" value="Genomic_DNA"/>
</dbReference>
<dbReference type="Pfam" id="PF00486">
    <property type="entry name" value="Trans_reg_C"/>
    <property type="match status" value="1"/>
</dbReference>
<feature type="DNA-binding region" description="OmpR/PhoB-type" evidence="2">
    <location>
        <begin position="6"/>
        <end position="104"/>
    </location>
</feature>
<keyword evidence="7" id="KW-1185">Reference proteome</keyword>
<keyword evidence="1 2" id="KW-0238">DNA-binding</keyword>
<dbReference type="InterPro" id="IPR016032">
    <property type="entry name" value="Sig_transdc_resp-reg_C-effctor"/>
</dbReference>